<keyword evidence="11" id="KW-0995">Kinetochore</keyword>
<dbReference type="GO" id="GO:0005876">
    <property type="term" value="C:spindle microtubule"/>
    <property type="evidence" value="ECO:0007669"/>
    <property type="project" value="TreeGrafter"/>
</dbReference>
<proteinExistence type="inferred from homology"/>
<keyword evidence="18" id="KW-1185">Reference proteome</keyword>
<dbReference type="GO" id="GO:0072686">
    <property type="term" value="C:mitotic spindle"/>
    <property type="evidence" value="ECO:0007669"/>
    <property type="project" value="InterPro"/>
</dbReference>
<dbReference type="GO" id="GO:0044732">
    <property type="term" value="C:mitotic spindle pole body"/>
    <property type="evidence" value="ECO:0007669"/>
    <property type="project" value="TreeGrafter"/>
</dbReference>
<evidence type="ECO:0000256" key="4">
    <source>
        <dbReference type="ARBA" id="ARBA00010146"/>
    </source>
</evidence>
<evidence type="ECO:0000256" key="14">
    <source>
        <dbReference type="ARBA" id="ARBA00023306"/>
    </source>
</evidence>
<dbReference type="OrthoDB" id="5566853at2759"/>
<evidence type="ECO:0000256" key="2">
    <source>
        <dbReference type="ARBA" id="ARBA00004186"/>
    </source>
</evidence>
<dbReference type="PANTHER" id="PTHR28025:SF1">
    <property type="entry name" value="DASH COMPLEX SUBUNIT DAD1"/>
    <property type="match status" value="1"/>
</dbReference>
<keyword evidence="13" id="KW-0539">Nucleus</keyword>
<dbReference type="Proteomes" id="UP000095023">
    <property type="component" value="Unassembled WGS sequence"/>
</dbReference>
<dbReference type="GO" id="GO:0051010">
    <property type="term" value="F:microtubule plus-end binding"/>
    <property type="evidence" value="ECO:0007669"/>
    <property type="project" value="TreeGrafter"/>
</dbReference>
<evidence type="ECO:0000313" key="17">
    <source>
        <dbReference type="EMBL" id="ODV88710.1"/>
    </source>
</evidence>
<evidence type="ECO:0000256" key="5">
    <source>
        <dbReference type="ARBA" id="ARBA00020261"/>
    </source>
</evidence>
<keyword evidence="6" id="KW-0158">Chromosome</keyword>
<dbReference type="GO" id="GO:0042729">
    <property type="term" value="C:DASH complex"/>
    <property type="evidence" value="ECO:0007669"/>
    <property type="project" value="InterPro"/>
</dbReference>
<organism evidence="17 18">
    <name type="scientific">Tortispora caseinolytica NRRL Y-17796</name>
    <dbReference type="NCBI Taxonomy" id="767744"/>
    <lineage>
        <taxon>Eukaryota</taxon>
        <taxon>Fungi</taxon>
        <taxon>Dikarya</taxon>
        <taxon>Ascomycota</taxon>
        <taxon>Saccharomycotina</taxon>
        <taxon>Trigonopsidomycetes</taxon>
        <taxon>Trigonopsidales</taxon>
        <taxon>Trigonopsidaceae</taxon>
        <taxon>Tortispora</taxon>
    </lineage>
</organism>
<dbReference type="InterPro" id="IPR013958">
    <property type="entry name" value="DASH_Dad1"/>
</dbReference>
<dbReference type="AlphaFoldDB" id="A0A1E4TAD0"/>
<reference evidence="18" key="1">
    <citation type="submission" date="2016-02" db="EMBL/GenBank/DDBJ databases">
        <title>Comparative genomics of biotechnologically important yeasts.</title>
        <authorList>
            <consortium name="DOE Joint Genome Institute"/>
            <person name="Riley R."/>
            <person name="Haridas S."/>
            <person name="Wolfe K.H."/>
            <person name="Lopes M.R."/>
            <person name="Hittinger C.T."/>
            <person name="Goker M."/>
            <person name="Salamov A."/>
            <person name="Wisecaver J."/>
            <person name="Long T.M."/>
            <person name="Aerts A.L."/>
            <person name="Barry K."/>
            <person name="Choi C."/>
            <person name="Clum A."/>
            <person name="Coughlan A.Y."/>
            <person name="Deshpande S."/>
            <person name="Douglass A.P."/>
            <person name="Hanson S.J."/>
            <person name="Klenk H.-P."/>
            <person name="Labutti K."/>
            <person name="Lapidus A."/>
            <person name="Lindquist E."/>
            <person name="Lipzen A."/>
            <person name="Meier-Kolthoff J.P."/>
            <person name="Ohm R.A."/>
            <person name="Otillar R.P."/>
            <person name="Pangilinan J."/>
            <person name="Peng Y."/>
            <person name="Rokas A."/>
            <person name="Rosa C.A."/>
            <person name="Scheuner C."/>
            <person name="Sibirny A.A."/>
            <person name="Slot J.C."/>
            <person name="Stielow J.B."/>
            <person name="Sun H."/>
            <person name="Kurtzman C.P."/>
            <person name="Blackwell M."/>
            <person name="Jeffries T.W."/>
            <person name="Grigoriev I.V."/>
        </authorList>
    </citation>
    <scope>NUCLEOTIDE SEQUENCE [LARGE SCALE GENOMIC DNA]</scope>
    <source>
        <strain evidence="18">NRRL Y-17796</strain>
    </source>
</reference>
<accession>A0A1E4TAD0</accession>
<evidence type="ECO:0000256" key="1">
    <source>
        <dbReference type="ARBA" id="ARBA00004123"/>
    </source>
</evidence>
<evidence type="ECO:0000256" key="6">
    <source>
        <dbReference type="ARBA" id="ARBA00022454"/>
    </source>
</evidence>
<keyword evidence="15" id="KW-0137">Centromere</keyword>
<dbReference type="EMBL" id="KV453843">
    <property type="protein sequence ID" value="ODV88710.1"/>
    <property type="molecule type" value="Genomic_DNA"/>
</dbReference>
<evidence type="ECO:0000313" key="18">
    <source>
        <dbReference type="Proteomes" id="UP000095023"/>
    </source>
</evidence>
<name>A0A1E4TAD0_9ASCO</name>
<evidence type="ECO:0000256" key="8">
    <source>
        <dbReference type="ARBA" id="ARBA00022618"/>
    </source>
</evidence>
<sequence length="57" mass="6534">STIMDKDYESRKEILIAEISGKFETVLSQLNELNRSIEESIAIGRDFENVSSLWTNI</sequence>
<keyword evidence="8" id="KW-0132">Cell division</keyword>
<feature type="non-terminal residue" evidence="17">
    <location>
        <position position="1"/>
    </location>
</feature>
<keyword evidence="14" id="KW-0131">Cell cycle</keyword>
<evidence type="ECO:0000256" key="9">
    <source>
        <dbReference type="ARBA" id="ARBA00022701"/>
    </source>
</evidence>
<dbReference type="GO" id="GO:0051301">
    <property type="term" value="P:cell division"/>
    <property type="evidence" value="ECO:0007669"/>
    <property type="project" value="UniProtKB-KW"/>
</dbReference>
<protein>
    <recommendedName>
        <fullName evidence="5">DASH complex subunit DAD1</fullName>
    </recommendedName>
    <alternativeName>
        <fullName evidence="16">Outer kinetochore protein DAD1</fullName>
    </alternativeName>
</protein>
<evidence type="ECO:0000256" key="10">
    <source>
        <dbReference type="ARBA" id="ARBA00022776"/>
    </source>
</evidence>
<keyword evidence="9" id="KW-0493">Microtubule</keyword>
<keyword evidence="12" id="KW-0206">Cytoskeleton</keyword>
<dbReference type="PANTHER" id="PTHR28025">
    <property type="entry name" value="DASH COMPLEX SUBUNIT DAD1"/>
    <property type="match status" value="1"/>
</dbReference>
<evidence type="ECO:0000256" key="3">
    <source>
        <dbReference type="ARBA" id="ARBA00004629"/>
    </source>
</evidence>
<comment type="similarity">
    <text evidence="4">Belongs to the DASH complex DAD1 family.</text>
</comment>
<feature type="non-terminal residue" evidence="17">
    <location>
        <position position="57"/>
    </location>
</feature>
<gene>
    <name evidence="17" type="ORF">CANCADRAFT_19183</name>
</gene>
<evidence type="ECO:0000256" key="16">
    <source>
        <dbReference type="ARBA" id="ARBA00030566"/>
    </source>
</evidence>
<keyword evidence="10" id="KW-0498">Mitosis</keyword>
<evidence type="ECO:0000256" key="12">
    <source>
        <dbReference type="ARBA" id="ARBA00023212"/>
    </source>
</evidence>
<keyword evidence="7" id="KW-0963">Cytoplasm</keyword>
<evidence type="ECO:0000256" key="15">
    <source>
        <dbReference type="ARBA" id="ARBA00023328"/>
    </source>
</evidence>
<dbReference type="Pfam" id="PF08649">
    <property type="entry name" value="DASH_Dad1"/>
    <property type="match status" value="1"/>
</dbReference>
<evidence type="ECO:0000256" key="13">
    <source>
        <dbReference type="ARBA" id="ARBA00023242"/>
    </source>
</evidence>
<comment type="subcellular location">
    <subcellularLocation>
        <location evidence="3">Chromosome</location>
        <location evidence="3">Centromere</location>
        <location evidence="3">Kinetochore</location>
    </subcellularLocation>
    <subcellularLocation>
        <location evidence="2">Cytoplasm</location>
        <location evidence="2">Cytoskeleton</location>
        <location evidence="2">Spindle</location>
    </subcellularLocation>
    <subcellularLocation>
        <location evidence="1">Nucleus</location>
    </subcellularLocation>
</comment>
<evidence type="ECO:0000256" key="11">
    <source>
        <dbReference type="ARBA" id="ARBA00022838"/>
    </source>
</evidence>
<evidence type="ECO:0000256" key="7">
    <source>
        <dbReference type="ARBA" id="ARBA00022490"/>
    </source>
</evidence>